<protein>
    <submittedName>
        <fullName evidence="1">Uncharacterized protein</fullName>
    </submittedName>
</protein>
<proteinExistence type="predicted"/>
<organism evidence="1 2">
    <name type="scientific">Caldithrix abyssi DSM 13497</name>
    <dbReference type="NCBI Taxonomy" id="880073"/>
    <lineage>
        <taxon>Bacteria</taxon>
        <taxon>Pseudomonadati</taxon>
        <taxon>Calditrichota</taxon>
        <taxon>Calditrichia</taxon>
        <taxon>Calditrichales</taxon>
        <taxon>Calditrichaceae</taxon>
        <taxon>Caldithrix</taxon>
    </lineage>
</organism>
<sequence length="53" mass="6340">MPFRCGQNRWLLDAAGSGMYGRLLNFTFEKQRDGLPFVLWFFEKYLNFCVSLR</sequence>
<name>A0A1J1CCU2_CALAY</name>
<evidence type="ECO:0000313" key="1">
    <source>
        <dbReference type="EMBL" id="APF20073.1"/>
    </source>
</evidence>
<accession>A0A1J1CCU2</accession>
<gene>
    <name evidence="1" type="ORF">Cabys_3325</name>
</gene>
<dbReference type="EMBL" id="CP018099">
    <property type="protein sequence ID" value="APF20073.1"/>
    <property type="molecule type" value="Genomic_DNA"/>
</dbReference>
<reference evidence="1 2" key="1">
    <citation type="submission" date="2016-11" db="EMBL/GenBank/DDBJ databases">
        <title>Genomic analysis of Caldithrix abyssi and proposal of a novel bacterial phylum Caldithrichaeota.</title>
        <authorList>
            <person name="Kublanov I."/>
            <person name="Sigalova O."/>
            <person name="Gavrilov S."/>
            <person name="Lebedinsky A."/>
            <person name="Ivanova N."/>
            <person name="Daum C."/>
            <person name="Reddy T."/>
            <person name="Klenk H.P."/>
            <person name="Goker M."/>
            <person name="Reva O."/>
            <person name="Miroshnichenko M."/>
            <person name="Kyprides N."/>
            <person name="Woyke T."/>
            <person name="Gelfand M."/>
        </authorList>
    </citation>
    <scope>NUCLEOTIDE SEQUENCE [LARGE SCALE GENOMIC DNA]</scope>
    <source>
        <strain evidence="1 2">LF13</strain>
    </source>
</reference>
<dbReference type="AlphaFoldDB" id="A0A1J1CCU2"/>
<dbReference type="Proteomes" id="UP000183868">
    <property type="component" value="Chromosome"/>
</dbReference>
<dbReference type="KEGG" id="caby:Cabys_3325"/>
<evidence type="ECO:0000313" key="2">
    <source>
        <dbReference type="Proteomes" id="UP000183868"/>
    </source>
</evidence>